<evidence type="ECO:0000256" key="3">
    <source>
        <dbReference type="ARBA" id="ARBA00022989"/>
    </source>
</evidence>
<keyword evidence="3 6" id="KW-1133">Transmembrane helix</keyword>
<comment type="similarity">
    <text evidence="5">Belongs to the SAT4 family.</text>
</comment>
<evidence type="ECO:0000313" key="9">
    <source>
        <dbReference type="Proteomes" id="UP000054516"/>
    </source>
</evidence>
<dbReference type="GO" id="GO:0016020">
    <property type="term" value="C:membrane"/>
    <property type="evidence" value="ECO:0007669"/>
    <property type="project" value="UniProtKB-SubCell"/>
</dbReference>
<dbReference type="OMA" id="ALFTWIR"/>
<feature type="transmembrane region" description="Helical" evidence="6">
    <location>
        <begin position="39"/>
        <end position="58"/>
    </location>
</feature>
<keyword evidence="4 6" id="KW-0472">Membrane</keyword>
<name>A0A1S8A9L5_ROSNE</name>
<feature type="domain" description="Rhodopsin" evidence="7">
    <location>
        <begin position="4"/>
        <end position="132"/>
    </location>
</feature>
<dbReference type="OrthoDB" id="5417887at2759"/>
<dbReference type="PANTHER" id="PTHR33048:SF42">
    <property type="entry name" value="INTEGRAL MEMBRANE PROTEIN"/>
    <property type="match status" value="1"/>
</dbReference>
<evidence type="ECO:0000256" key="4">
    <source>
        <dbReference type="ARBA" id="ARBA00023136"/>
    </source>
</evidence>
<organism evidence="8">
    <name type="scientific">Rosellinia necatrix</name>
    <name type="common">White root-rot fungus</name>
    <dbReference type="NCBI Taxonomy" id="77044"/>
    <lineage>
        <taxon>Eukaryota</taxon>
        <taxon>Fungi</taxon>
        <taxon>Dikarya</taxon>
        <taxon>Ascomycota</taxon>
        <taxon>Pezizomycotina</taxon>
        <taxon>Sordariomycetes</taxon>
        <taxon>Xylariomycetidae</taxon>
        <taxon>Xylariales</taxon>
        <taxon>Xylariaceae</taxon>
        <taxon>Rosellinia</taxon>
    </lineage>
</organism>
<evidence type="ECO:0000313" key="8">
    <source>
        <dbReference type="EMBL" id="GAW26642.1"/>
    </source>
</evidence>
<evidence type="ECO:0000256" key="2">
    <source>
        <dbReference type="ARBA" id="ARBA00022692"/>
    </source>
</evidence>
<evidence type="ECO:0000256" key="5">
    <source>
        <dbReference type="ARBA" id="ARBA00038359"/>
    </source>
</evidence>
<protein>
    <submittedName>
        <fullName evidence="8">Putative integral membrane protein</fullName>
    </submittedName>
</protein>
<dbReference type="Proteomes" id="UP000054516">
    <property type="component" value="Unassembled WGS sequence"/>
</dbReference>
<dbReference type="InterPro" id="IPR049326">
    <property type="entry name" value="Rhodopsin_dom_fungi"/>
</dbReference>
<dbReference type="Pfam" id="PF20684">
    <property type="entry name" value="Fung_rhodopsin"/>
    <property type="match status" value="1"/>
</dbReference>
<keyword evidence="9" id="KW-1185">Reference proteome</keyword>
<evidence type="ECO:0000259" key="7">
    <source>
        <dbReference type="Pfam" id="PF20684"/>
    </source>
</evidence>
<sequence length="218" mass="24153">MSLSIIFNWVQCTPVEKNFNVFVQGSCWPRETLIGYNTFASGYSGTVDFMLAFLPWKIIWKMDMSKKERFGAICAMSLGFFAGVISFVKIYALTGTFHADLDSSLQLTVLSVAETSITIMAASIPILRALARDKARPGGVKLFALNATEHVTLQGQPEPQLDAVDDEPSKADRRSRRVFRLVKKASTRRAPVLSNIMEIDELSPSMFGGRTAGERSFV</sequence>
<proteinExistence type="inferred from homology"/>
<accession>A0A1S8A9L5</accession>
<feature type="transmembrane region" description="Helical" evidence="6">
    <location>
        <begin position="105"/>
        <end position="127"/>
    </location>
</feature>
<gene>
    <name evidence="8" type="ORF">SAMD00023353_4000900</name>
</gene>
<keyword evidence="2 6" id="KW-0812">Transmembrane</keyword>
<dbReference type="PANTHER" id="PTHR33048">
    <property type="entry name" value="PTH11-LIKE INTEGRAL MEMBRANE PROTEIN (AFU_ORTHOLOGUE AFUA_5G11245)"/>
    <property type="match status" value="1"/>
</dbReference>
<evidence type="ECO:0000256" key="6">
    <source>
        <dbReference type="SAM" id="Phobius"/>
    </source>
</evidence>
<comment type="subcellular location">
    <subcellularLocation>
        <location evidence="1">Membrane</location>
        <topology evidence="1">Multi-pass membrane protein</topology>
    </subcellularLocation>
</comment>
<reference evidence="8" key="1">
    <citation type="submission" date="2016-03" db="EMBL/GenBank/DDBJ databases">
        <title>Draft genome sequence of Rosellinia necatrix.</title>
        <authorList>
            <person name="Kanematsu S."/>
        </authorList>
    </citation>
    <scope>NUCLEOTIDE SEQUENCE [LARGE SCALE GENOMIC DNA]</scope>
    <source>
        <strain evidence="8">W97</strain>
    </source>
</reference>
<evidence type="ECO:0000256" key="1">
    <source>
        <dbReference type="ARBA" id="ARBA00004141"/>
    </source>
</evidence>
<dbReference type="STRING" id="77044.A0A1S8A9L5"/>
<feature type="transmembrane region" description="Helical" evidence="6">
    <location>
        <begin position="70"/>
        <end position="93"/>
    </location>
</feature>
<dbReference type="AlphaFoldDB" id="A0A1S8A9L5"/>
<dbReference type="EMBL" id="DF977485">
    <property type="protein sequence ID" value="GAW26642.1"/>
    <property type="molecule type" value="Genomic_DNA"/>
</dbReference>
<dbReference type="InterPro" id="IPR052337">
    <property type="entry name" value="SAT4-like"/>
</dbReference>